<sequence length="187" mass="20683">MVGEFATILGLISAFISGRKLEEQVELTEFLVWLSDHNHDEIRSVIESSHATSISIKALFNRGLSDINQKLDVISGQIATLSSRNIALKELAANFAKETISEQSIKILALMRDNKSEFFLVSKTISSKEKRLVLAPGPNHICDEPQFLEDDLAQMVSLGLLVQKTNSQGEPMYCYTRAASNLLEGLS</sequence>
<keyword evidence="2" id="KW-1185">Reference proteome</keyword>
<comment type="caution">
    <text evidence="1">The sequence shown here is derived from an EMBL/GenBank/DDBJ whole genome shotgun (WGS) entry which is preliminary data.</text>
</comment>
<dbReference type="AlphaFoldDB" id="A0A927GXE6"/>
<evidence type="ECO:0000313" key="1">
    <source>
        <dbReference type="EMBL" id="MBD2860088.1"/>
    </source>
</evidence>
<gene>
    <name evidence="1" type="ORF">IB286_13870</name>
</gene>
<protein>
    <submittedName>
        <fullName evidence="1">Uncharacterized protein</fullName>
    </submittedName>
</protein>
<dbReference type="RefSeq" id="WP_190766539.1">
    <property type="nucleotide sequence ID" value="NZ_JACXLD010000011.1"/>
</dbReference>
<reference evidence="1" key="1">
    <citation type="submission" date="2020-09" db="EMBL/GenBank/DDBJ databases">
        <authorList>
            <person name="Yoon J.-W."/>
        </authorList>
    </citation>
    <scope>NUCLEOTIDE SEQUENCE</scope>
    <source>
        <strain evidence="1">KMU-158</strain>
    </source>
</reference>
<name>A0A927GXE6_9GAMM</name>
<dbReference type="Proteomes" id="UP000610558">
    <property type="component" value="Unassembled WGS sequence"/>
</dbReference>
<organism evidence="1 2">
    <name type="scientific">Spongiibacter pelagi</name>
    <dbReference type="NCBI Taxonomy" id="2760804"/>
    <lineage>
        <taxon>Bacteria</taxon>
        <taxon>Pseudomonadati</taxon>
        <taxon>Pseudomonadota</taxon>
        <taxon>Gammaproteobacteria</taxon>
        <taxon>Cellvibrionales</taxon>
        <taxon>Spongiibacteraceae</taxon>
        <taxon>Spongiibacter</taxon>
    </lineage>
</organism>
<accession>A0A927GXE6</accession>
<proteinExistence type="predicted"/>
<dbReference type="EMBL" id="JACXLD010000011">
    <property type="protein sequence ID" value="MBD2860088.1"/>
    <property type="molecule type" value="Genomic_DNA"/>
</dbReference>
<evidence type="ECO:0000313" key="2">
    <source>
        <dbReference type="Proteomes" id="UP000610558"/>
    </source>
</evidence>